<dbReference type="OrthoDB" id="714029at2759"/>
<evidence type="ECO:0000256" key="1">
    <source>
        <dbReference type="SAM" id="SignalP"/>
    </source>
</evidence>
<evidence type="ECO:0000313" key="3">
    <source>
        <dbReference type="Proteomes" id="UP000244336"/>
    </source>
</evidence>
<gene>
    <name evidence="2" type="ORF">GQ55_1G083500</name>
</gene>
<reference evidence="2 3" key="1">
    <citation type="submission" date="2018-04" db="EMBL/GenBank/DDBJ databases">
        <title>WGS assembly of Panicum hallii var. hallii HAL2.</title>
        <authorList>
            <person name="Lovell J."/>
            <person name="Jenkins J."/>
            <person name="Lowry D."/>
            <person name="Mamidi S."/>
            <person name="Sreedasyam A."/>
            <person name="Weng X."/>
            <person name="Barry K."/>
            <person name="Bonette J."/>
            <person name="Campitelli B."/>
            <person name="Daum C."/>
            <person name="Gordon S."/>
            <person name="Gould B."/>
            <person name="Lipzen A."/>
            <person name="MacQueen A."/>
            <person name="Palacio-Mejia J."/>
            <person name="Plott C."/>
            <person name="Shakirov E."/>
            <person name="Shu S."/>
            <person name="Yoshinaga Y."/>
            <person name="Zane M."/>
            <person name="Rokhsar D."/>
            <person name="Grimwood J."/>
            <person name="Schmutz J."/>
            <person name="Juenger T."/>
        </authorList>
    </citation>
    <scope>NUCLEOTIDE SEQUENCE [LARGE SCALE GENOMIC DNA]</scope>
    <source>
        <strain evidence="3">cv. HAL2</strain>
    </source>
</reference>
<keyword evidence="3" id="KW-1185">Reference proteome</keyword>
<proteinExistence type="predicted"/>
<organism evidence="2 3">
    <name type="scientific">Panicum hallii var. hallii</name>
    <dbReference type="NCBI Taxonomy" id="1504633"/>
    <lineage>
        <taxon>Eukaryota</taxon>
        <taxon>Viridiplantae</taxon>
        <taxon>Streptophyta</taxon>
        <taxon>Embryophyta</taxon>
        <taxon>Tracheophyta</taxon>
        <taxon>Spermatophyta</taxon>
        <taxon>Magnoliopsida</taxon>
        <taxon>Liliopsida</taxon>
        <taxon>Poales</taxon>
        <taxon>Poaceae</taxon>
        <taxon>PACMAD clade</taxon>
        <taxon>Panicoideae</taxon>
        <taxon>Panicodae</taxon>
        <taxon>Paniceae</taxon>
        <taxon>Panicinae</taxon>
        <taxon>Panicum</taxon>
        <taxon>Panicum sect. Panicum</taxon>
    </lineage>
</organism>
<dbReference type="Proteomes" id="UP000244336">
    <property type="component" value="Chromosome 1"/>
</dbReference>
<sequence length="97" mass="10357">MDAKGMMAPIHLTTLLLACLASSAKRRGGDAERSAGGLRRRPDGEEAAVVGGSGKIYIVLCLKTTCTPGSKTCYCCHALPSKPCFWDQHECWSNVIS</sequence>
<feature type="signal peptide" evidence="1">
    <location>
        <begin position="1"/>
        <end position="31"/>
    </location>
</feature>
<evidence type="ECO:0000313" key="2">
    <source>
        <dbReference type="EMBL" id="PUZ74663.1"/>
    </source>
</evidence>
<feature type="chain" id="PRO_5015595305" description="Embryo surrounding factor 1 brassicaceae domain-containing protein" evidence="1">
    <location>
        <begin position="32"/>
        <end position="97"/>
    </location>
</feature>
<protein>
    <recommendedName>
        <fullName evidence="4">Embryo surrounding factor 1 brassicaceae domain-containing protein</fullName>
    </recommendedName>
</protein>
<name>A0A2T7F3J7_9POAL</name>
<dbReference type="PROSITE" id="PS51257">
    <property type="entry name" value="PROKAR_LIPOPROTEIN"/>
    <property type="match status" value="1"/>
</dbReference>
<keyword evidence="1" id="KW-0732">Signal</keyword>
<evidence type="ECO:0008006" key="4">
    <source>
        <dbReference type="Google" id="ProtNLM"/>
    </source>
</evidence>
<dbReference type="AlphaFoldDB" id="A0A2T7F3J7"/>
<accession>A0A2T7F3J7</accession>
<dbReference type="Gramene" id="PUZ74663">
    <property type="protein sequence ID" value="PUZ74663"/>
    <property type="gene ID" value="GQ55_1G083500"/>
</dbReference>
<dbReference type="EMBL" id="CM009749">
    <property type="protein sequence ID" value="PUZ74663.1"/>
    <property type="molecule type" value="Genomic_DNA"/>
</dbReference>